<feature type="transmembrane region" description="Helical" evidence="1">
    <location>
        <begin position="35"/>
        <end position="56"/>
    </location>
</feature>
<dbReference type="KEGG" id="mlil:QLS71_007535"/>
<organism evidence="2 3">
    <name type="scientific">Mariniflexile litorale</name>
    <dbReference type="NCBI Taxonomy" id="3045158"/>
    <lineage>
        <taxon>Bacteria</taxon>
        <taxon>Pseudomonadati</taxon>
        <taxon>Bacteroidota</taxon>
        <taxon>Flavobacteriia</taxon>
        <taxon>Flavobacteriales</taxon>
        <taxon>Flavobacteriaceae</taxon>
        <taxon>Mariniflexile</taxon>
    </lineage>
</organism>
<evidence type="ECO:0000256" key="1">
    <source>
        <dbReference type="SAM" id="Phobius"/>
    </source>
</evidence>
<reference evidence="2" key="1">
    <citation type="submission" date="2024-04" db="EMBL/GenBank/DDBJ databases">
        <title>Mariniflexile litorale, isolated from the shallow sediments of the Sea of Japan.</title>
        <authorList>
            <person name="Romanenko L."/>
            <person name="Isaeva M."/>
        </authorList>
    </citation>
    <scope>NUCLEOTIDE SEQUENCE [LARGE SCALE GENOMIC DNA]</scope>
    <source>
        <strain evidence="2">KMM 9835</strain>
    </source>
</reference>
<keyword evidence="1" id="KW-1133">Transmembrane helix</keyword>
<keyword evidence="3" id="KW-1185">Reference proteome</keyword>
<evidence type="ECO:0000313" key="2">
    <source>
        <dbReference type="EMBL" id="XBL15858.1"/>
    </source>
</evidence>
<proteinExistence type="predicted"/>
<evidence type="ECO:0000313" key="3">
    <source>
        <dbReference type="Proteomes" id="UP001224325"/>
    </source>
</evidence>
<dbReference type="Proteomes" id="UP001224325">
    <property type="component" value="Chromosome"/>
</dbReference>
<protein>
    <recommendedName>
        <fullName evidence="4">Lipopolysaccharide assembly protein A domain-containing protein</fullName>
    </recommendedName>
</protein>
<name>A0AAU7EL01_9FLAO</name>
<keyword evidence="1" id="KW-0472">Membrane</keyword>
<sequence length="67" mass="7604">MKILTIIISVLALVLIVFNFTQVNFEAPFKGESMIALITILAALCAIVMMLILRVSKRIEEKVKERR</sequence>
<dbReference type="EMBL" id="CP155618">
    <property type="protein sequence ID" value="XBL15858.1"/>
    <property type="molecule type" value="Genomic_DNA"/>
</dbReference>
<accession>A0AAU7EL01</accession>
<evidence type="ECO:0008006" key="4">
    <source>
        <dbReference type="Google" id="ProtNLM"/>
    </source>
</evidence>
<keyword evidence="1" id="KW-0812">Transmembrane</keyword>
<dbReference type="AlphaFoldDB" id="A0AAU7EL01"/>
<dbReference type="RefSeq" id="WP_308991644.1">
    <property type="nucleotide sequence ID" value="NZ_CP155618.1"/>
</dbReference>
<gene>
    <name evidence="2" type="ORF">QLS71_007535</name>
</gene>